<organism evidence="8 9">
    <name type="scientific">Thermococcus profundus</name>
    <dbReference type="NCBI Taxonomy" id="49899"/>
    <lineage>
        <taxon>Archaea</taxon>
        <taxon>Methanobacteriati</taxon>
        <taxon>Methanobacteriota</taxon>
        <taxon>Thermococci</taxon>
        <taxon>Thermococcales</taxon>
        <taxon>Thermococcaceae</taxon>
        <taxon>Thermococcus</taxon>
    </lineage>
</organism>
<dbReference type="EMBL" id="CP014862">
    <property type="protein sequence ID" value="ASJ03692.1"/>
    <property type="molecule type" value="Genomic_DNA"/>
</dbReference>
<evidence type="ECO:0000256" key="5">
    <source>
        <dbReference type="ARBA" id="ARBA00023136"/>
    </source>
</evidence>
<evidence type="ECO:0000256" key="2">
    <source>
        <dbReference type="ARBA" id="ARBA00022475"/>
    </source>
</evidence>
<evidence type="ECO:0000313" key="9">
    <source>
        <dbReference type="Proteomes" id="UP000250179"/>
    </source>
</evidence>
<feature type="transmembrane region" description="Helical" evidence="6">
    <location>
        <begin position="6"/>
        <end position="30"/>
    </location>
</feature>
<evidence type="ECO:0000256" key="1">
    <source>
        <dbReference type="ARBA" id="ARBA00004651"/>
    </source>
</evidence>
<keyword evidence="5 6" id="KW-0472">Membrane</keyword>
<dbReference type="Pfam" id="PF13396">
    <property type="entry name" value="PLDc_N"/>
    <property type="match status" value="1"/>
</dbReference>
<keyword evidence="9" id="KW-1185">Reference proteome</keyword>
<keyword evidence="4 6" id="KW-1133">Transmembrane helix</keyword>
<dbReference type="GO" id="GO:0005886">
    <property type="term" value="C:plasma membrane"/>
    <property type="evidence" value="ECO:0007669"/>
    <property type="project" value="UniProtKB-SubCell"/>
</dbReference>
<dbReference type="AlphaFoldDB" id="A0A2Z2MG10"/>
<evidence type="ECO:0000256" key="3">
    <source>
        <dbReference type="ARBA" id="ARBA00022692"/>
    </source>
</evidence>
<keyword evidence="3 6" id="KW-0812">Transmembrane</keyword>
<reference evidence="8 9" key="1">
    <citation type="submission" date="2016-03" db="EMBL/GenBank/DDBJ databases">
        <title>Complete genome sequence of Thermococcus profundus strain DT5432.</title>
        <authorList>
            <person name="Oger P.M."/>
        </authorList>
    </citation>
    <scope>NUCLEOTIDE SEQUENCE [LARGE SCALE GENOMIC DNA]</scope>
    <source>
        <strain evidence="8 9">DT 5432</strain>
    </source>
</reference>
<accession>A0A2Z2MG10</accession>
<evidence type="ECO:0000313" key="8">
    <source>
        <dbReference type="EMBL" id="ASJ03692.1"/>
    </source>
</evidence>
<comment type="subcellular location">
    <subcellularLocation>
        <location evidence="1">Cell membrane</location>
        <topology evidence="1">Multi-pass membrane protein</topology>
    </subcellularLocation>
</comment>
<evidence type="ECO:0000256" key="4">
    <source>
        <dbReference type="ARBA" id="ARBA00022989"/>
    </source>
</evidence>
<proteinExistence type="predicted"/>
<sequence>MGMFFALWGIGVILWIISLGSMIWVIYDVLTKQKAMPDVEKVIWIIVALFLGIIGAVVYYIVVKASHKYEEKQVDNIENPDEPIVF</sequence>
<keyword evidence="2" id="KW-1003">Cell membrane</keyword>
<feature type="domain" description="Cardiolipin synthase N-terminal" evidence="7">
    <location>
        <begin position="22"/>
        <end position="62"/>
    </location>
</feature>
<dbReference type="KEGG" id="tprf:A3L09_02100"/>
<dbReference type="InterPro" id="IPR027379">
    <property type="entry name" value="CLS_N"/>
</dbReference>
<protein>
    <recommendedName>
        <fullName evidence="7">Cardiolipin synthase N-terminal domain-containing protein</fullName>
    </recommendedName>
</protein>
<evidence type="ECO:0000259" key="7">
    <source>
        <dbReference type="Pfam" id="PF13396"/>
    </source>
</evidence>
<gene>
    <name evidence="8" type="ORF">A3L09_02100</name>
</gene>
<name>A0A2Z2MG10_THEPR</name>
<dbReference type="Proteomes" id="UP000250179">
    <property type="component" value="Chromosome"/>
</dbReference>
<feature type="transmembrane region" description="Helical" evidence="6">
    <location>
        <begin position="42"/>
        <end position="62"/>
    </location>
</feature>
<evidence type="ECO:0000256" key="6">
    <source>
        <dbReference type="SAM" id="Phobius"/>
    </source>
</evidence>